<dbReference type="InterPro" id="IPR001138">
    <property type="entry name" value="Zn2Cys6_DnaBD"/>
</dbReference>
<evidence type="ECO:0000259" key="8">
    <source>
        <dbReference type="PROSITE" id="PS50048"/>
    </source>
</evidence>
<accession>A0A1J7J1A3</accession>
<evidence type="ECO:0000256" key="1">
    <source>
        <dbReference type="ARBA" id="ARBA00022723"/>
    </source>
</evidence>
<keyword evidence="10" id="KW-1185">Reference proteome</keyword>
<keyword evidence="6" id="KW-0539">Nucleus</keyword>
<dbReference type="Gene3D" id="4.10.240.10">
    <property type="entry name" value="Zn(2)-C6 fungal-type DNA-binding domain"/>
    <property type="match status" value="1"/>
</dbReference>
<dbReference type="AlphaFoldDB" id="A0A1J7J1A3"/>
<dbReference type="Pfam" id="PF00172">
    <property type="entry name" value="Zn_clus"/>
    <property type="match status" value="1"/>
</dbReference>
<dbReference type="InterPro" id="IPR052360">
    <property type="entry name" value="Transcr_Regulatory_Proteins"/>
</dbReference>
<dbReference type="GO" id="GO:0000981">
    <property type="term" value="F:DNA-binding transcription factor activity, RNA polymerase II-specific"/>
    <property type="evidence" value="ECO:0007669"/>
    <property type="project" value="InterPro"/>
</dbReference>
<name>A0A1J7J1A3_9PEZI</name>
<evidence type="ECO:0000256" key="7">
    <source>
        <dbReference type="SAM" id="MobiDB-lite"/>
    </source>
</evidence>
<dbReference type="InterPro" id="IPR036864">
    <property type="entry name" value="Zn2-C6_fun-type_DNA-bd_sf"/>
</dbReference>
<dbReference type="InterPro" id="IPR021858">
    <property type="entry name" value="Fun_TF"/>
</dbReference>
<sequence>MQLSASNIKVWLVLQQGSVTYGEQSAPRYVQTIQNLNNKPISEMDAEPDLSSSKAMSCSGRKGSKKVRTGCITCKLRKVKCDEVKPFCMRCTRTGRKCDGYLDPKSIARSRRRAPGQAPRTSLFFIYEWASEDEKRSFHFFQHVTAPTLSGDYDAFFWRVLVLQICQTEPAVKHAILAVSSLHEGMLQETHTITPYSDGSSRQSFALQQYNKAIACILDQMTDANAKALGPLLTCVLFVCIEIMQNKDKESLIHLEQGRQILSQLSRKASSTDPEMDTIKRHLVPMYTRLSLTSFMFGGNPVPIPPGLKVVQSVPSAFQSIDEAQCSVYDFMDECMRFTRRTKLAWLNKVHPASVSKFRQQQDYLMGKLAKIDVAWSLYQASKPAEAQEGAAKLLSIHLRLNRFCVAMALSTDQTGFDAHLADFAAVVSLASAFLETSDRNTSTDRKYSAATGNPVHPGRQRSLFSFGIHVIAPLYYVATKCRHSVIRRAALDLLRRNSSRRENLWRANIMAEIAARSIRLEEESALPVSSMSPPHQKVLDPYSHDVSPVIWATSLAESGIPRPELDQDPWFDLGPNRASDCTGLGTSISGDSYSIPSCSGASISERANLDMPIDPSLLPGDAETSSPHSLASSLDDFSYETTGETSTDLNFGKTFKSNLPWQSAAPCISLEPPTPISGMSPYNPLATMPMSTPLEHGQCEHGQCEHGQCMDSQNSSAPSEDAAISDQDQPSSSYSCTTGQQKDSGLLSACNSTLSREAPFDLPEHVRVHDVIIGPEKEDGTWIMMFRKLGGEEADWDVTTEFVAL</sequence>
<dbReference type="CDD" id="cd00067">
    <property type="entry name" value="GAL4"/>
    <property type="match status" value="1"/>
</dbReference>
<feature type="domain" description="Zn(2)-C6 fungal-type" evidence="8">
    <location>
        <begin position="70"/>
        <end position="98"/>
    </location>
</feature>
<dbReference type="EMBL" id="KV875094">
    <property type="protein sequence ID" value="OIW33542.1"/>
    <property type="molecule type" value="Genomic_DNA"/>
</dbReference>
<gene>
    <name evidence="9" type="ORF">CONLIGDRAFT_628448</name>
</gene>
<evidence type="ECO:0000313" key="9">
    <source>
        <dbReference type="EMBL" id="OIW33542.1"/>
    </source>
</evidence>
<keyword evidence="5" id="KW-0804">Transcription</keyword>
<dbReference type="PROSITE" id="PS50048">
    <property type="entry name" value="ZN2_CY6_FUNGAL_2"/>
    <property type="match status" value="1"/>
</dbReference>
<evidence type="ECO:0000256" key="2">
    <source>
        <dbReference type="ARBA" id="ARBA00022833"/>
    </source>
</evidence>
<dbReference type="PANTHER" id="PTHR36206">
    <property type="entry name" value="ASPERCRYPTIN BIOSYNTHESIS CLUSTER-SPECIFIC TRANSCRIPTION REGULATOR ATNN-RELATED"/>
    <property type="match status" value="1"/>
</dbReference>
<dbReference type="SUPFAM" id="SSF57701">
    <property type="entry name" value="Zn2/Cys6 DNA-binding domain"/>
    <property type="match status" value="1"/>
</dbReference>
<dbReference type="PANTHER" id="PTHR36206:SF16">
    <property type="entry name" value="TRANSCRIPTION FACTOR DOMAIN-CONTAINING PROTEIN-RELATED"/>
    <property type="match status" value="1"/>
</dbReference>
<dbReference type="OrthoDB" id="2593732at2759"/>
<evidence type="ECO:0000256" key="5">
    <source>
        <dbReference type="ARBA" id="ARBA00023163"/>
    </source>
</evidence>
<protein>
    <recommendedName>
        <fullName evidence="8">Zn(2)-C6 fungal-type domain-containing protein</fullName>
    </recommendedName>
</protein>
<dbReference type="InParanoid" id="A0A1J7J1A3"/>
<dbReference type="GO" id="GO:0003677">
    <property type="term" value="F:DNA binding"/>
    <property type="evidence" value="ECO:0007669"/>
    <property type="project" value="UniProtKB-KW"/>
</dbReference>
<dbReference type="STRING" id="1408157.A0A1J7J1A3"/>
<feature type="region of interest" description="Disordered" evidence="7">
    <location>
        <begin position="613"/>
        <end position="634"/>
    </location>
</feature>
<keyword evidence="2" id="KW-0862">Zinc</keyword>
<dbReference type="Pfam" id="PF11951">
    <property type="entry name" value="Fungal_trans_2"/>
    <property type="match status" value="1"/>
</dbReference>
<reference evidence="9 10" key="1">
    <citation type="submission" date="2016-10" db="EMBL/GenBank/DDBJ databases">
        <title>Draft genome sequence of Coniochaeta ligniaria NRRL30616, a lignocellulolytic fungus for bioabatement of inhibitors in plant biomass hydrolysates.</title>
        <authorList>
            <consortium name="DOE Joint Genome Institute"/>
            <person name="Jimenez D.J."/>
            <person name="Hector R.E."/>
            <person name="Riley R."/>
            <person name="Sun H."/>
            <person name="Grigoriev I.V."/>
            <person name="Van Elsas J.D."/>
            <person name="Nichols N.N."/>
        </authorList>
    </citation>
    <scope>NUCLEOTIDE SEQUENCE [LARGE SCALE GENOMIC DNA]</scope>
    <source>
        <strain evidence="9 10">NRRL 30616</strain>
    </source>
</reference>
<evidence type="ECO:0000256" key="4">
    <source>
        <dbReference type="ARBA" id="ARBA00023125"/>
    </source>
</evidence>
<organism evidence="9 10">
    <name type="scientific">Coniochaeta ligniaria NRRL 30616</name>
    <dbReference type="NCBI Taxonomy" id="1408157"/>
    <lineage>
        <taxon>Eukaryota</taxon>
        <taxon>Fungi</taxon>
        <taxon>Dikarya</taxon>
        <taxon>Ascomycota</taxon>
        <taxon>Pezizomycotina</taxon>
        <taxon>Sordariomycetes</taxon>
        <taxon>Sordariomycetidae</taxon>
        <taxon>Coniochaetales</taxon>
        <taxon>Coniochaetaceae</taxon>
        <taxon>Coniochaeta</taxon>
    </lineage>
</organism>
<dbReference type="GO" id="GO:0008270">
    <property type="term" value="F:zinc ion binding"/>
    <property type="evidence" value="ECO:0007669"/>
    <property type="project" value="InterPro"/>
</dbReference>
<keyword evidence="4" id="KW-0238">DNA-binding</keyword>
<evidence type="ECO:0000256" key="6">
    <source>
        <dbReference type="ARBA" id="ARBA00023242"/>
    </source>
</evidence>
<dbReference type="PROSITE" id="PS00463">
    <property type="entry name" value="ZN2_CY6_FUNGAL_1"/>
    <property type="match status" value="1"/>
</dbReference>
<dbReference type="SMART" id="SM00066">
    <property type="entry name" value="GAL4"/>
    <property type="match status" value="1"/>
</dbReference>
<proteinExistence type="predicted"/>
<evidence type="ECO:0000313" key="10">
    <source>
        <dbReference type="Proteomes" id="UP000182658"/>
    </source>
</evidence>
<evidence type="ECO:0000256" key="3">
    <source>
        <dbReference type="ARBA" id="ARBA00023015"/>
    </source>
</evidence>
<dbReference type="Proteomes" id="UP000182658">
    <property type="component" value="Unassembled WGS sequence"/>
</dbReference>
<keyword evidence="1" id="KW-0479">Metal-binding</keyword>
<keyword evidence="3" id="KW-0805">Transcription regulation</keyword>
<feature type="region of interest" description="Disordered" evidence="7">
    <location>
        <begin position="694"/>
        <end position="741"/>
    </location>
</feature>
<feature type="compositionally biased region" description="Polar residues" evidence="7">
    <location>
        <begin position="727"/>
        <end position="741"/>
    </location>
</feature>
<feature type="compositionally biased region" description="Polar residues" evidence="7">
    <location>
        <begin position="624"/>
        <end position="633"/>
    </location>
</feature>